<dbReference type="Gene3D" id="3.90.1300.10">
    <property type="entry name" value="Amidase signature (AS) domain"/>
    <property type="match status" value="2"/>
</dbReference>
<name>A0A7J6I937_CANSA</name>
<feature type="domain" description="Amidase" evidence="1">
    <location>
        <begin position="100"/>
        <end position="187"/>
    </location>
</feature>
<dbReference type="GO" id="GO:0003824">
    <property type="term" value="F:catalytic activity"/>
    <property type="evidence" value="ECO:0007669"/>
    <property type="project" value="InterPro"/>
</dbReference>
<dbReference type="InterPro" id="IPR000120">
    <property type="entry name" value="Amidase"/>
</dbReference>
<dbReference type="AlphaFoldDB" id="A0A7J6I937"/>
<dbReference type="InterPro" id="IPR023631">
    <property type="entry name" value="Amidase_dom"/>
</dbReference>
<protein>
    <recommendedName>
        <fullName evidence="1">Amidase domain-containing protein</fullName>
    </recommendedName>
</protein>
<accession>A0A7J6I937</accession>
<evidence type="ECO:0000259" key="1">
    <source>
        <dbReference type="Pfam" id="PF01425"/>
    </source>
</evidence>
<gene>
    <name evidence="2" type="ORF">G4B88_002434</name>
</gene>
<comment type="caution">
    <text evidence="2">The sequence shown here is derived from an EMBL/GenBank/DDBJ whole genome shotgun (WGS) entry which is preliminary data.</text>
</comment>
<proteinExistence type="predicted"/>
<feature type="domain" description="Amidase" evidence="1">
    <location>
        <begin position="1"/>
        <end position="58"/>
    </location>
</feature>
<dbReference type="Proteomes" id="UP000583929">
    <property type="component" value="Unassembled WGS sequence"/>
</dbReference>
<dbReference type="EMBL" id="JAATIQ010000003">
    <property type="protein sequence ID" value="KAF4403581.1"/>
    <property type="molecule type" value="Genomic_DNA"/>
</dbReference>
<dbReference type="PANTHER" id="PTHR11895">
    <property type="entry name" value="TRANSAMIDASE"/>
    <property type="match status" value="1"/>
</dbReference>
<organism evidence="2 3">
    <name type="scientific">Cannabis sativa</name>
    <name type="common">Hemp</name>
    <name type="synonym">Marijuana</name>
    <dbReference type="NCBI Taxonomy" id="3483"/>
    <lineage>
        <taxon>Eukaryota</taxon>
        <taxon>Viridiplantae</taxon>
        <taxon>Streptophyta</taxon>
        <taxon>Embryophyta</taxon>
        <taxon>Tracheophyta</taxon>
        <taxon>Spermatophyta</taxon>
        <taxon>Magnoliopsida</taxon>
        <taxon>eudicotyledons</taxon>
        <taxon>Gunneridae</taxon>
        <taxon>Pentapetalae</taxon>
        <taxon>rosids</taxon>
        <taxon>fabids</taxon>
        <taxon>Rosales</taxon>
        <taxon>Cannabaceae</taxon>
        <taxon>Cannabis</taxon>
    </lineage>
</organism>
<dbReference type="InterPro" id="IPR036928">
    <property type="entry name" value="AS_sf"/>
</dbReference>
<reference evidence="2 3" key="1">
    <citation type="journal article" date="2020" name="bioRxiv">
        <title>Sequence and annotation of 42 cannabis genomes reveals extensive copy number variation in cannabinoid synthesis and pathogen resistance genes.</title>
        <authorList>
            <person name="Mckernan K.J."/>
            <person name="Helbert Y."/>
            <person name="Kane L.T."/>
            <person name="Ebling H."/>
            <person name="Zhang L."/>
            <person name="Liu B."/>
            <person name="Eaton Z."/>
            <person name="Mclaughlin S."/>
            <person name="Kingan S."/>
            <person name="Baybayan P."/>
            <person name="Concepcion G."/>
            <person name="Jordan M."/>
            <person name="Riva A."/>
            <person name="Barbazuk W."/>
            <person name="Harkins T."/>
        </authorList>
    </citation>
    <scope>NUCLEOTIDE SEQUENCE [LARGE SCALE GENOMIC DNA]</scope>
    <source>
        <strain evidence="3">cv. Jamaican Lion 4</strain>
        <tissue evidence="2">Leaf</tissue>
    </source>
</reference>
<evidence type="ECO:0000313" key="2">
    <source>
        <dbReference type="EMBL" id="KAF4403581.1"/>
    </source>
</evidence>
<dbReference type="PANTHER" id="PTHR11895:SF67">
    <property type="entry name" value="AMIDASE DOMAIN-CONTAINING PROTEIN"/>
    <property type="match status" value="1"/>
</dbReference>
<keyword evidence="3" id="KW-1185">Reference proteome</keyword>
<evidence type="ECO:0000313" key="3">
    <source>
        <dbReference type="Proteomes" id="UP000583929"/>
    </source>
</evidence>
<dbReference type="Pfam" id="PF01425">
    <property type="entry name" value="Amidase"/>
    <property type="match status" value="2"/>
</dbReference>
<sequence>MPAALCGVFGFKPTFGRIPHSGVLPLNWTVGMVGILSATMEDSLLVYAAISGELPSNRSNNISIIGVTIPEIENMRLAHYTTIGSECSTSLSSYLEKLNRQIQIHDNVFSQADVIVTPTTGVTAYPIFNDALKTGELDYVNGAALVRYSIAGNFLGYPAVTIPVGYDESGMPIGLQFIGRPWCEATLIHIAFAMQALCIQSYRKPENVHLSLENNSYVRKHLVCYRRMFGARSLSSGDICQPGCKVHLGARCVLPVFL</sequence>
<dbReference type="SUPFAM" id="SSF75304">
    <property type="entry name" value="Amidase signature (AS) enzymes"/>
    <property type="match status" value="1"/>
</dbReference>